<feature type="chain" id="PRO_5035462085" evidence="7">
    <location>
        <begin position="22"/>
        <end position="534"/>
    </location>
</feature>
<evidence type="ECO:0000259" key="9">
    <source>
        <dbReference type="Pfam" id="PF07731"/>
    </source>
</evidence>
<dbReference type="SUPFAM" id="SSF49503">
    <property type="entry name" value="Cupredoxins"/>
    <property type="match status" value="3"/>
</dbReference>
<accession>A0A8K0UIY8</accession>
<protein>
    <submittedName>
        <fullName evidence="11">Laccase 2</fullName>
    </submittedName>
</protein>
<keyword evidence="5" id="KW-1015">Disulfide bond</keyword>
<dbReference type="GO" id="GO:0005507">
    <property type="term" value="F:copper ion binding"/>
    <property type="evidence" value="ECO:0007669"/>
    <property type="project" value="InterPro"/>
</dbReference>
<comment type="caution">
    <text evidence="11">The sequence shown here is derived from an EMBL/GenBank/DDBJ whole genome shotgun (WGS) entry which is preliminary data.</text>
</comment>
<dbReference type="PANTHER" id="PTHR11709">
    <property type="entry name" value="MULTI-COPPER OXIDASE"/>
    <property type="match status" value="1"/>
</dbReference>
<dbReference type="AlphaFoldDB" id="A0A8K0UIY8"/>
<evidence type="ECO:0000256" key="5">
    <source>
        <dbReference type="ARBA" id="ARBA00023157"/>
    </source>
</evidence>
<evidence type="ECO:0000256" key="7">
    <source>
        <dbReference type="SAM" id="SignalP"/>
    </source>
</evidence>
<dbReference type="EMBL" id="JAEVFJ010000038">
    <property type="protein sequence ID" value="KAH8089931.1"/>
    <property type="molecule type" value="Genomic_DNA"/>
</dbReference>
<gene>
    <name evidence="11" type="ORF">BXZ70DRAFT_899134</name>
</gene>
<evidence type="ECO:0000256" key="1">
    <source>
        <dbReference type="ARBA" id="ARBA00010609"/>
    </source>
</evidence>
<feature type="domain" description="Plastocyanin-like" evidence="10">
    <location>
        <begin position="33"/>
        <end position="152"/>
    </location>
</feature>
<keyword evidence="2" id="KW-0479">Metal-binding</keyword>
<evidence type="ECO:0000313" key="12">
    <source>
        <dbReference type="Proteomes" id="UP000813824"/>
    </source>
</evidence>
<name>A0A8K0UIY8_9AGAR</name>
<dbReference type="OrthoDB" id="2121828at2759"/>
<dbReference type="Proteomes" id="UP000813824">
    <property type="component" value="Unassembled WGS sequence"/>
</dbReference>
<keyword evidence="3" id="KW-0560">Oxidoreductase</keyword>
<dbReference type="InterPro" id="IPR002355">
    <property type="entry name" value="Cu_oxidase_Cu_BS"/>
</dbReference>
<dbReference type="InterPro" id="IPR011707">
    <property type="entry name" value="Cu-oxidase-like_N"/>
</dbReference>
<evidence type="ECO:0000256" key="3">
    <source>
        <dbReference type="ARBA" id="ARBA00023002"/>
    </source>
</evidence>
<feature type="domain" description="Plastocyanin-like" evidence="9">
    <location>
        <begin position="369"/>
        <end position="490"/>
    </location>
</feature>
<feature type="signal peptide" evidence="7">
    <location>
        <begin position="1"/>
        <end position="21"/>
    </location>
</feature>
<keyword evidence="12" id="KW-1185">Reference proteome</keyword>
<proteinExistence type="inferred from homology"/>
<comment type="similarity">
    <text evidence="1">Belongs to the multicopper oxidase family.</text>
</comment>
<dbReference type="InterPro" id="IPR045087">
    <property type="entry name" value="Cu-oxidase_fam"/>
</dbReference>
<evidence type="ECO:0000256" key="6">
    <source>
        <dbReference type="ARBA" id="ARBA00023180"/>
    </source>
</evidence>
<dbReference type="Pfam" id="PF07731">
    <property type="entry name" value="Cu-oxidase_2"/>
    <property type="match status" value="1"/>
</dbReference>
<keyword evidence="4" id="KW-0186">Copper</keyword>
<dbReference type="Pfam" id="PF07732">
    <property type="entry name" value="Cu-oxidase_3"/>
    <property type="match status" value="1"/>
</dbReference>
<dbReference type="CDD" id="cd13903">
    <property type="entry name" value="CuRO_3_Tv-LCC_like"/>
    <property type="match status" value="1"/>
</dbReference>
<evidence type="ECO:0000313" key="11">
    <source>
        <dbReference type="EMBL" id="KAH8089931.1"/>
    </source>
</evidence>
<evidence type="ECO:0000256" key="2">
    <source>
        <dbReference type="ARBA" id="ARBA00022723"/>
    </source>
</evidence>
<dbReference type="InterPro" id="IPR001117">
    <property type="entry name" value="Cu-oxidase_2nd"/>
</dbReference>
<evidence type="ECO:0000259" key="10">
    <source>
        <dbReference type="Pfam" id="PF07732"/>
    </source>
</evidence>
<dbReference type="InterPro" id="IPR008972">
    <property type="entry name" value="Cupredoxin"/>
</dbReference>
<organism evidence="11 12">
    <name type="scientific">Cristinia sonorae</name>
    <dbReference type="NCBI Taxonomy" id="1940300"/>
    <lineage>
        <taxon>Eukaryota</taxon>
        <taxon>Fungi</taxon>
        <taxon>Dikarya</taxon>
        <taxon>Basidiomycota</taxon>
        <taxon>Agaricomycotina</taxon>
        <taxon>Agaricomycetes</taxon>
        <taxon>Agaricomycetidae</taxon>
        <taxon>Agaricales</taxon>
        <taxon>Pleurotineae</taxon>
        <taxon>Stephanosporaceae</taxon>
        <taxon>Cristinia</taxon>
    </lineage>
</organism>
<dbReference type="Pfam" id="PF00394">
    <property type="entry name" value="Cu-oxidase"/>
    <property type="match status" value="1"/>
</dbReference>
<dbReference type="InterPro" id="IPR011706">
    <property type="entry name" value="Cu-oxidase_C"/>
</dbReference>
<dbReference type="PANTHER" id="PTHR11709:SF511">
    <property type="entry name" value="LACCASE"/>
    <property type="match status" value="1"/>
</dbReference>
<feature type="domain" description="Plastocyanin-like" evidence="8">
    <location>
        <begin position="166"/>
        <end position="307"/>
    </location>
</feature>
<dbReference type="GO" id="GO:0016491">
    <property type="term" value="F:oxidoreductase activity"/>
    <property type="evidence" value="ECO:0007669"/>
    <property type="project" value="UniProtKB-KW"/>
</dbReference>
<sequence>MARRRFSSLACALALGMTVLGTSVGPITELHISDSHISLDGYRRPAVVASGTFPGPILKGNKGDQFVVTVVNHLTDPEMLTDTTIHWHGIEQKGFNWADGPAFVTQCPITTGDSFQYNFTVAHQAGTFWYHSHLATQSCDGLRGPFIVYDPHDPHKQLYDVDNDYTVITLAEWYHTLSRHQPIGTPPIPDATVINGLGRYKGGPASDLSVIHVEYGKRYRMRLIAMSCDPTFMFSIDNHDMTIIEVEGTNVKPHTINQIQILPGQRYSFVLNAKQPIDNYWIRATPNLGNSGFEGGINSAILRYRGARKAEPKSTQQRRWNLLRESDLRPLNPVPAPGKPRRGGADVSHYLAMSVDVEALFYINNATFTPPNVPVLLQMLSGARPAQDLLPHGSVIPLPRDAAVEVTLPGGLVAGPHPFHMHGHTFAVVRSAGSNTSNYDNPLWRDTVNIGGEGESVTIRFQTDNPGPWLFHCHIDWHLDLGLAVVFAEDIRGTIQSTRPSEEWTTLCPKYNNVHNGKPLERLKHAIVKLPDSP</sequence>
<dbReference type="PROSITE" id="PS00080">
    <property type="entry name" value="MULTICOPPER_OXIDASE2"/>
    <property type="match status" value="1"/>
</dbReference>
<dbReference type="Gene3D" id="2.60.40.420">
    <property type="entry name" value="Cupredoxins - blue copper proteins"/>
    <property type="match status" value="3"/>
</dbReference>
<keyword evidence="7" id="KW-0732">Signal</keyword>
<keyword evidence="6" id="KW-0325">Glycoprotein</keyword>
<dbReference type="FunFam" id="2.60.40.420:FF:000045">
    <property type="entry name" value="Laccase 2"/>
    <property type="match status" value="1"/>
</dbReference>
<evidence type="ECO:0000256" key="4">
    <source>
        <dbReference type="ARBA" id="ARBA00023008"/>
    </source>
</evidence>
<evidence type="ECO:0000259" key="8">
    <source>
        <dbReference type="Pfam" id="PF00394"/>
    </source>
</evidence>
<reference evidence="11" key="1">
    <citation type="journal article" date="2021" name="New Phytol.">
        <title>Evolutionary innovations through gain and loss of genes in the ectomycorrhizal Boletales.</title>
        <authorList>
            <person name="Wu G."/>
            <person name="Miyauchi S."/>
            <person name="Morin E."/>
            <person name="Kuo A."/>
            <person name="Drula E."/>
            <person name="Varga T."/>
            <person name="Kohler A."/>
            <person name="Feng B."/>
            <person name="Cao Y."/>
            <person name="Lipzen A."/>
            <person name="Daum C."/>
            <person name="Hundley H."/>
            <person name="Pangilinan J."/>
            <person name="Johnson J."/>
            <person name="Barry K."/>
            <person name="LaButti K."/>
            <person name="Ng V."/>
            <person name="Ahrendt S."/>
            <person name="Min B."/>
            <person name="Choi I.G."/>
            <person name="Park H."/>
            <person name="Plett J.M."/>
            <person name="Magnuson J."/>
            <person name="Spatafora J.W."/>
            <person name="Nagy L.G."/>
            <person name="Henrissat B."/>
            <person name="Grigoriev I.V."/>
            <person name="Yang Z.L."/>
            <person name="Xu J."/>
            <person name="Martin F.M."/>
        </authorList>
    </citation>
    <scope>NUCLEOTIDE SEQUENCE</scope>
    <source>
        <strain evidence="11">KKN 215</strain>
    </source>
</reference>